<name>A0ACC4D8C3_PURLI</name>
<protein>
    <submittedName>
        <fullName evidence="1">Uncharacterized protein</fullName>
    </submittedName>
</protein>
<comment type="caution">
    <text evidence="1">The sequence shown here is derived from an EMBL/GenBank/DDBJ whole genome shotgun (WGS) entry which is preliminary data.</text>
</comment>
<dbReference type="Proteomes" id="UP001638806">
    <property type="component" value="Unassembled WGS sequence"/>
</dbReference>
<organism evidence="1 2">
    <name type="scientific">Purpureocillium lilacinum</name>
    <name type="common">Paecilomyces lilacinus</name>
    <dbReference type="NCBI Taxonomy" id="33203"/>
    <lineage>
        <taxon>Eukaryota</taxon>
        <taxon>Fungi</taxon>
        <taxon>Dikarya</taxon>
        <taxon>Ascomycota</taxon>
        <taxon>Pezizomycotina</taxon>
        <taxon>Sordariomycetes</taxon>
        <taxon>Hypocreomycetidae</taxon>
        <taxon>Hypocreales</taxon>
        <taxon>Ophiocordycipitaceae</taxon>
        <taxon>Purpureocillium</taxon>
    </lineage>
</organism>
<reference evidence="1" key="1">
    <citation type="submission" date="2024-12" db="EMBL/GenBank/DDBJ databases">
        <title>Comparative genomics and development of molecular markers within Purpureocillium lilacinum and among Purpureocillium species.</title>
        <authorList>
            <person name="Yeh Z.-Y."/>
            <person name="Ni N.-T."/>
            <person name="Lo P.-H."/>
            <person name="Mushyakhwo K."/>
            <person name="Lin C.-F."/>
            <person name="Nai Y.-S."/>
        </authorList>
    </citation>
    <scope>NUCLEOTIDE SEQUENCE</scope>
    <source>
        <strain evidence="1">NCHU-NPUST-175</strain>
    </source>
</reference>
<accession>A0ACC4D8C3</accession>
<evidence type="ECO:0000313" key="1">
    <source>
        <dbReference type="EMBL" id="KAL3952332.1"/>
    </source>
</evidence>
<evidence type="ECO:0000313" key="2">
    <source>
        <dbReference type="Proteomes" id="UP001638806"/>
    </source>
</evidence>
<proteinExistence type="predicted"/>
<sequence>MLCFPTATGREPQHKTIQSAPSTGDGGFYNRAASSLGRMPAPRVEAVAVGLDLQGSSVATIATRRPASSTRQSRAVRYQRPWSVLEVTQFCDKRLSPPLATELALLRDVDAAWDSRLLAVYYVLSISVPGEDGEQPPSTNEGILPTGCRQDERKDVVEALIALERAI</sequence>
<keyword evidence="2" id="KW-1185">Reference proteome</keyword>
<gene>
    <name evidence="1" type="ORF">ACCO45_014049</name>
</gene>
<dbReference type="EMBL" id="JBGNUJ010000013">
    <property type="protein sequence ID" value="KAL3952332.1"/>
    <property type="molecule type" value="Genomic_DNA"/>
</dbReference>